<keyword evidence="2" id="KW-1185">Reference proteome</keyword>
<sequence length="126" mass="14526">MVGIAMSSDEVVFNFFKNYRDRGMKKWSGFFLSDHISKINQADKEETQSYPAKSRMSEHEISQILLKSFSNHLLVRLQLKLVDEDGNYLPDIEGFVLGCTDDKILIDNQMISLADINHIENIDIKK</sequence>
<evidence type="ECO:0008006" key="3">
    <source>
        <dbReference type="Google" id="ProtNLM"/>
    </source>
</evidence>
<dbReference type="STRING" id="1122152.GCA_000425905_00928"/>
<dbReference type="EMBL" id="AZFB01000004">
    <property type="protein sequence ID" value="KRL63281.1"/>
    <property type="molecule type" value="Genomic_DNA"/>
</dbReference>
<dbReference type="RefSeq" id="WP_034538127.1">
    <property type="nucleotide sequence ID" value="NZ_AUEI01000007.1"/>
</dbReference>
<evidence type="ECO:0000313" key="2">
    <source>
        <dbReference type="Proteomes" id="UP000051931"/>
    </source>
</evidence>
<accession>A0A0R1S2U6</accession>
<proteinExistence type="predicted"/>
<evidence type="ECO:0000313" key="1">
    <source>
        <dbReference type="EMBL" id="KRL63281.1"/>
    </source>
</evidence>
<dbReference type="AlphaFoldDB" id="A0A0R1S2U6"/>
<dbReference type="Proteomes" id="UP000051931">
    <property type="component" value="Unassembled WGS sequence"/>
</dbReference>
<reference evidence="1 2" key="1">
    <citation type="journal article" date="2015" name="Genome Announc.">
        <title>Expanding the biotechnology potential of lactobacilli through comparative genomics of 213 strains and associated genera.</title>
        <authorList>
            <person name="Sun Z."/>
            <person name="Harris H.M."/>
            <person name="McCann A."/>
            <person name="Guo C."/>
            <person name="Argimon S."/>
            <person name="Zhang W."/>
            <person name="Yang X."/>
            <person name="Jeffery I.B."/>
            <person name="Cooney J.C."/>
            <person name="Kagawa T.F."/>
            <person name="Liu W."/>
            <person name="Song Y."/>
            <person name="Salvetti E."/>
            <person name="Wrobel A."/>
            <person name="Rasinkangas P."/>
            <person name="Parkhill J."/>
            <person name="Rea M.C."/>
            <person name="O'Sullivan O."/>
            <person name="Ritari J."/>
            <person name="Douillard F.P."/>
            <person name="Paul Ross R."/>
            <person name="Yang R."/>
            <person name="Briner A.E."/>
            <person name="Felis G.E."/>
            <person name="de Vos W.M."/>
            <person name="Barrangou R."/>
            <person name="Klaenhammer T.R."/>
            <person name="Caufield P.W."/>
            <person name="Cui Y."/>
            <person name="Zhang H."/>
            <person name="O'Toole P.W."/>
        </authorList>
    </citation>
    <scope>NUCLEOTIDE SEQUENCE [LARGE SCALE GENOMIC DNA]</scope>
    <source>
        <strain evidence="1 2">DSM 15354</strain>
    </source>
</reference>
<dbReference type="PATRIC" id="fig|1122152.4.peg.874"/>
<name>A0A0R1S2U6_9LACO</name>
<gene>
    <name evidence="1" type="ORF">FC23_GL000851</name>
</gene>
<comment type="caution">
    <text evidence="1">The sequence shown here is derived from an EMBL/GenBank/DDBJ whole genome shotgun (WGS) entry which is preliminary data.</text>
</comment>
<organism evidence="1 2">
    <name type="scientific">Lactobacillus psittaci DSM 15354</name>
    <dbReference type="NCBI Taxonomy" id="1122152"/>
    <lineage>
        <taxon>Bacteria</taxon>
        <taxon>Bacillati</taxon>
        <taxon>Bacillota</taxon>
        <taxon>Bacilli</taxon>
        <taxon>Lactobacillales</taxon>
        <taxon>Lactobacillaceae</taxon>
        <taxon>Lactobacillus</taxon>
    </lineage>
</organism>
<protein>
    <recommendedName>
        <fullName evidence="3">DNA-directed RNA polymerase beta subunit</fullName>
    </recommendedName>
</protein>
<dbReference type="eggNOG" id="ENOG5033CM8">
    <property type="taxonomic scope" value="Bacteria"/>
</dbReference>